<organism evidence="2 3">
    <name type="scientific">Tepidicella xavieri</name>
    <dbReference type="NCBI Taxonomy" id="360241"/>
    <lineage>
        <taxon>Bacteria</taxon>
        <taxon>Pseudomonadati</taxon>
        <taxon>Pseudomonadota</taxon>
        <taxon>Betaproteobacteria</taxon>
        <taxon>Burkholderiales</taxon>
        <taxon>Tepidicella</taxon>
    </lineage>
</organism>
<dbReference type="PANTHER" id="PTHR23150">
    <property type="entry name" value="SULFATASE MODIFYING FACTOR 1, 2"/>
    <property type="match status" value="1"/>
</dbReference>
<evidence type="ECO:0000313" key="2">
    <source>
        <dbReference type="EMBL" id="TDQ41353.1"/>
    </source>
</evidence>
<dbReference type="SUPFAM" id="SSF56436">
    <property type="entry name" value="C-type lectin-like"/>
    <property type="match status" value="1"/>
</dbReference>
<dbReference type="InterPro" id="IPR030809">
    <property type="entry name" value="EgtB_signatur"/>
</dbReference>
<name>A0A4R6U8Q9_9BURK</name>
<protein>
    <submittedName>
        <fullName evidence="2">Ergothioneine biosynthesis protein EgtB</fullName>
    </submittedName>
</protein>
<feature type="domain" description="Sulfatase-modifying factor enzyme-like" evidence="1">
    <location>
        <begin position="340"/>
        <end position="410"/>
    </location>
</feature>
<dbReference type="PANTHER" id="PTHR23150:SF36">
    <property type="entry name" value="HERCYNINE OXYGENASE"/>
    <property type="match status" value="1"/>
</dbReference>
<evidence type="ECO:0000259" key="1">
    <source>
        <dbReference type="Pfam" id="PF03781"/>
    </source>
</evidence>
<dbReference type="AlphaFoldDB" id="A0A4R6U8Q9"/>
<comment type="caution">
    <text evidence="2">The sequence shown here is derived from an EMBL/GenBank/DDBJ whole genome shotgun (WGS) entry which is preliminary data.</text>
</comment>
<dbReference type="InterPro" id="IPR016187">
    <property type="entry name" value="CTDL_fold"/>
</dbReference>
<dbReference type="EMBL" id="SNYL01000012">
    <property type="protein sequence ID" value="TDQ41353.1"/>
    <property type="molecule type" value="Genomic_DNA"/>
</dbReference>
<gene>
    <name evidence="2" type="ORF">DFR43_11230</name>
</gene>
<proteinExistence type="predicted"/>
<dbReference type="NCBIfam" id="NF041186">
    <property type="entry name" value="SenA"/>
    <property type="match status" value="1"/>
</dbReference>
<evidence type="ECO:0000313" key="3">
    <source>
        <dbReference type="Proteomes" id="UP000295510"/>
    </source>
</evidence>
<dbReference type="InterPro" id="IPR005532">
    <property type="entry name" value="SUMF_dom"/>
</dbReference>
<feature type="domain" description="Sulfatase-modifying factor enzyme-like" evidence="1">
    <location>
        <begin position="199"/>
        <end position="331"/>
    </location>
</feature>
<dbReference type="Pfam" id="PF03781">
    <property type="entry name" value="FGE-sulfatase"/>
    <property type="match status" value="2"/>
</dbReference>
<dbReference type="NCBIfam" id="TIGR04373">
    <property type="entry name" value="egtB_X_signatur"/>
    <property type="match status" value="1"/>
</dbReference>
<dbReference type="InterPro" id="IPR051043">
    <property type="entry name" value="Sulfatase_Mod_Factor_Kinase"/>
</dbReference>
<dbReference type="Proteomes" id="UP000295510">
    <property type="component" value="Unassembled WGS sequence"/>
</dbReference>
<dbReference type="InterPro" id="IPR042095">
    <property type="entry name" value="SUMF_sf"/>
</dbReference>
<keyword evidence="3" id="KW-1185">Reference proteome</keyword>
<accession>A0A4R6U8Q9</accession>
<reference evidence="2 3" key="1">
    <citation type="submission" date="2019-03" db="EMBL/GenBank/DDBJ databases">
        <title>Genomic Encyclopedia of Type Strains, Phase IV (KMG-IV): sequencing the most valuable type-strain genomes for metagenomic binning, comparative biology and taxonomic classification.</title>
        <authorList>
            <person name="Goeker M."/>
        </authorList>
    </citation>
    <scope>NUCLEOTIDE SEQUENCE [LARGE SCALE GENOMIC DNA]</scope>
    <source>
        <strain evidence="2 3">DSM 19605</strain>
    </source>
</reference>
<dbReference type="Gene3D" id="3.90.1580.10">
    <property type="entry name" value="paralog of FGE (formylglycine-generating enzyme)"/>
    <property type="match status" value="2"/>
</dbReference>
<sequence length="414" mass="46539">MTDSAISAQAWIARCGGRAELAQALRESRERTLQGLQAWAQALGPDCRVPYAPELNPPLWEAGHVGWFADWWVARYSQRHWGVEADPDAPRAAARQSARGVDADALYDSSRVAHAQRWQLPLPDCKAVQEDLLASLEDTLQALDAAVADDRGLYVFRLALFHEDMHAEAAAYMAQTLGVDWPLPTHMPPDGAAAPAQTELFVPGQSVQLAWQGSGFAFDNELADAVQRMPPFRIDAGAVSCGRFLPFVETGGYRERRYWSEAGWAWVQAQGRHAPRDWRRHAGQWQVRLGSTWQALDPQAAASHLSRHEAEAWCRWAGRRLPTEAEWVCAALALPDTFVWGQVWEWTASPFMPFDGFVPHPYRDYSRPWFDGRPVLKGASRATHPRLRHPLYRNYFTPERCDVFAGFRSVASAD</sequence>